<organism evidence="9 10">
    <name type="scientific">Aedes aegypti</name>
    <name type="common">Yellowfever mosquito</name>
    <name type="synonym">Culex aegypti</name>
    <dbReference type="NCBI Taxonomy" id="7159"/>
    <lineage>
        <taxon>Eukaryota</taxon>
        <taxon>Metazoa</taxon>
        <taxon>Ecdysozoa</taxon>
        <taxon>Arthropoda</taxon>
        <taxon>Hexapoda</taxon>
        <taxon>Insecta</taxon>
        <taxon>Pterygota</taxon>
        <taxon>Neoptera</taxon>
        <taxon>Endopterygota</taxon>
        <taxon>Diptera</taxon>
        <taxon>Nematocera</taxon>
        <taxon>Culicoidea</taxon>
        <taxon>Culicidae</taxon>
        <taxon>Culicinae</taxon>
        <taxon>Aedini</taxon>
        <taxon>Aedes</taxon>
        <taxon>Stegomyia</taxon>
    </lineage>
</organism>
<dbReference type="EnsemblMetazoa" id="AAEL018236-RB">
    <property type="protein sequence ID" value="AAEL018236-PB"/>
    <property type="gene ID" value="AAEL018236"/>
</dbReference>
<dbReference type="PANTHER" id="PTHR46698:SF4">
    <property type="entry name" value="CROSSVEINLESS 2"/>
    <property type="match status" value="1"/>
</dbReference>
<evidence type="ECO:0000256" key="2">
    <source>
        <dbReference type="ARBA" id="ARBA00022525"/>
    </source>
</evidence>
<keyword evidence="4" id="KW-0677">Repeat</keyword>
<dbReference type="EnsemblMetazoa" id="AAEL018236-RH">
    <property type="protein sequence ID" value="AAEL018236-PH"/>
    <property type="gene ID" value="AAEL018236"/>
</dbReference>
<dbReference type="PANTHER" id="PTHR46698">
    <property type="entry name" value="CROSSVEINLESS 2"/>
    <property type="match status" value="1"/>
</dbReference>
<dbReference type="PROSITE" id="PS01208">
    <property type="entry name" value="VWFC_1"/>
    <property type="match status" value="2"/>
</dbReference>
<dbReference type="OrthoDB" id="6019304at2759"/>
<dbReference type="SUPFAM" id="SSF57603">
    <property type="entry name" value="FnI-like domain"/>
    <property type="match status" value="5"/>
</dbReference>
<keyword evidence="10" id="KW-1185">Reference proteome</keyword>
<protein>
    <recommendedName>
        <fullName evidence="11">BMP-binding endothelial regulator protein</fullName>
    </recommendedName>
</protein>
<feature type="domain" description="VWFC" evidence="7">
    <location>
        <begin position="222"/>
        <end position="281"/>
    </location>
</feature>
<dbReference type="InterPro" id="IPR014853">
    <property type="entry name" value="VWF/SSPO/ZAN-like_Cys-rich_dom"/>
</dbReference>
<feature type="chain" id="PRO_5036177966" description="BMP-binding endothelial regulator protein" evidence="6">
    <location>
        <begin position="29"/>
        <end position="688"/>
    </location>
</feature>
<dbReference type="EnsemblMetazoa" id="AAEL018236-RF">
    <property type="protein sequence ID" value="AAEL018236-PF"/>
    <property type="gene ID" value="AAEL018236"/>
</dbReference>
<dbReference type="Gene3D" id="2.10.70.10">
    <property type="entry name" value="Complement Module, domain 1"/>
    <property type="match status" value="1"/>
</dbReference>
<keyword evidence="2" id="KW-0964">Secreted</keyword>
<feature type="domain" description="VWFC" evidence="7">
    <location>
        <begin position="288"/>
        <end position="348"/>
    </location>
</feature>
<evidence type="ECO:0000256" key="1">
    <source>
        <dbReference type="ARBA" id="ARBA00004613"/>
    </source>
</evidence>
<dbReference type="EnsemblMetazoa" id="AAEL018236-RG">
    <property type="protein sequence ID" value="AAEL018236-PG"/>
    <property type="gene ID" value="AAEL018236"/>
</dbReference>
<evidence type="ECO:0000256" key="3">
    <source>
        <dbReference type="ARBA" id="ARBA00022729"/>
    </source>
</evidence>
<feature type="region of interest" description="Disordered" evidence="5">
    <location>
        <begin position="633"/>
        <end position="688"/>
    </location>
</feature>
<dbReference type="Proteomes" id="UP000008820">
    <property type="component" value="Chromosome 2"/>
</dbReference>
<dbReference type="GO" id="GO:0036122">
    <property type="term" value="F:BMP binding"/>
    <property type="evidence" value="ECO:0007669"/>
    <property type="project" value="TreeGrafter"/>
</dbReference>
<dbReference type="PROSITE" id="PS51257">
    <property type="entry name" value="PROKAR_LIPOPROTEIN"/>
    <property type="match status" value="1"/>
</dbReference>
<evidence type="ECO:0000256" key="5">
    <source>
        <dbReference type="SAM" id="MobiDB-lite"/>
    </source>
</evidence>
<dbReference type="GO" id="GO:0030513">
    <property type="term" value="P:positive regulation of BMP signaling pathway"/>
    <property type="evidence" value="ECO:0007669"/>
    <property type="project" value="TreeGrafter"/>
</dbReference>
<reference evidence="9 10" key="1">
    <citation type="submission" date="2017-06" db="EMBL/GenBank/DDBJ databases">
        <title>Aedes aegypti genome working group (AGWG) sequencing and assembly.</title>
        <authorList>
            <consortium name="Aedes aegypti Genome Working Group (AGWG)"/>
            <person name="Matthews B.J."/>
        </authorList>
    </citation>
    <scope>NUCLEOTIDE SEQUENCE [LARGE SCALE GENOMIC DNA]</scope>
    <source>
        <strain evidence="9 10">LVP_AGWG</strain>
    </source>
</reference>
<dbReference type="GO" id="GO:0005576">
    <property type="term" value="C:extracellular region"/>
    <property type="evidence" value="ECO:0007669"/>
    <property type="project" value="UniProtKB-SubCell"/>
</dbReference>
<dbReference type="AlphaFoldDB" id="A0A6I8TR09"/>
<evidence type="ECO:0008006" key="11">
    <source>
        <dbReference type="Google" id="ProtNLM"/>
    </source>
</evidence>
<dbReference type="PROSITE" id="PS51233">
    <property type="entry name" value="VWFD"/>
    <property type="match status" value="1"/>
</dbReference>
<feature type="domain" description="VWFC" evidence="7">
    <location>
        <begin position="148"/>
        <end position="210"/>
    </location>
</feature>
<dbReference type="Pfam" id="PF00093">
    <property type="entry name" value="VWC"/>
    <property type="match status" value="3"/>
</dbReference>
<feature type="signal peptide" evidence="6">
    <location>
        <begin position="1"/>
        <end position="28"/>
    </location>
</feature>
<evidence type="ECO:0000256" key="6">
    <source>
        <dbReference type="SAM" id="SignalP"/>
    </source>
</evidence>
<evidence type="ECO:0000313" key="10">
    <source>
        <dbReference type="Proteomes" id="UP000008820"/>
    </source>
</evidence>
<dbReference type="EnsemblMetazoa" id="AAEL018236-RC">
    <property type="protein sequence ID" value="AAEL018236-PC"/>
    <property type="gene ID" value="AAEL018236"/>
</dbReference>
<dbReference type="InterPro" id="IPR001007">
    <property type="entry name" value="VWF_dom"/>
</dbReference>
<dbReference type="Pfam" id="PF00094">
    <property type="entry name" value="VWD"/>
    <property type="match status" value="1"/>
</dbReference>
<dbReference type="SMART" id="SM00216">
    <property type="entry name" value="VWD"/>
    <property type="match status" value="1"/>
</dbReference>
<dbReference type="InterPro" id="IPR001846">
    <property type="entry name" value="VWF_type-D"/>
</dbReference>
<gene>
    <name evidence="9" type="primary">5570721</name>
</gene>
<proteinExistence type="predicted"/>
<dbReference type="PROSITE" id="PS50184">
    <property type="entry name" value="VWFC_2"/>
    <property type="match status" value="3"/>
</dbReference>
<evidence type="ECO:0000256" key="4">
    <source>
        <dbReference type="ARBA" id="ARBA00022737"/>
    </source>
</evidence>
<sequence>MAFSLKMFLSLVLFLAFTCSCLMDAVNADAALVGIREPCANEGEEVKIDMTACYKCICKNGFVECEPESCPAVDDCYLYNKKAPGRCCDKCVGCLYEGRMIDSGTEWTDPDDPCEHFKCVSGVITRSRIKCYTPCSNPLPLKHGQCCPICLGCQLNGQKVTNEATLSEDPCVKCTCDGRKLTCTKKSCPVLQCPASKQIRIPGECCARCMERREEFKLGLQKHCVIGKAVHFHGATYKADQCASCECRNGTTFCEKNTCPVLECAIEDQVQGLNDCCPSCPMPAEFKSTCTHRGQVYENGETWSLNACTSCECRSGEVRCARSQCPPQKCKPNETLIKPKDECCSKCVESPGVCTVFGDPHYKTFDGYFYSFQGSCKYQLTADCKDHTFSIRVTNDARLTKSSSWTKTVTLKLGNLKVNLGQKMRVKINGSRVDPPYKLDGVLDVFKSDDGTEVIVSTTLGIKLTWDGNNFIQVEVPVIYKNKLCGLCGNYNSVFRDDLFSRTGVNMTDNVWKFAQSWAVGGEKACTRPRKKELIAKNSQCRPKKFFTFCKILKTDVFGECNSQLNPENYFESCKIDMCECPHKQCYCDSLAAYAHECQRQGIRLPNWRRDTNCYPNATNFFTSHHQHLLMQQPVGPQKKRHQQPTQRQQKNAIVSSQPNHRKKHRLQSSHGPLLDPSTRRAPPPLYS</sequence>
<accession>A0A6I8TR09</accession>
<evidence type="ECO:0000259" key="8">
    <source>
        <dbReference type="PROSITE" id="PS51233"/>
    </source>
</evidence>
<keyword evidence="3 6" id="KW-0732">Signal</keyword>
<dbReference type="SMART" id="SM00832">
    <property type="entry name" value="C8"/>
    <property type="match status" value="1"/>
</dbReference>
<dbReference type="InParanoid" id="A0A6I8TR09"/>
<feature type="domain" description="VWFD" evidence="8">
    <location>
        <begin position="352"/>
        <end position="527"/>
    </location>
</feature>
<name>A0A6I8TR09_AEDAE</name>
<dbReference type="SMART" id="SM00215">
    <property type="entry name" value="VWC_out"/>
    <property type="match status" value="3"/>
</dbReference>
<evidence type="ECO:0000313" key="9">
    <source>
        <dbReference type="EnsemblMetazoa" id="AAEL018236-PD"/>
    </source>
</evidence>
<dbReference type="EnsemblMetazoa" id="AAEL018236-RD">
    <property type="protein sequence ID" value="AAEL018236-PD"/>
    <property type="gene ID" value="AAEL018236"/>
</dbReference>
<dbReference type="Pfam" id="PF08742">
    <property type="entry name" value="C8"/>
    <property type="match status" value="1"/>
</dbReference>
<dbReference type="EnsemblMetazoa" id="AAEL018236-RI">
    <property type="protein sequence ID" value="AAEL018236-PI"/>
    <property type="gene ID" value="AAEL018236"/>
</dbReference>
<dbReference type="SMART" id="SM00214">
    <property type="entry name" value="VWC"/>
    <property type="match status" value="5"/>
</dbReference>
<dbReference type="Gene3D" id="6.20.200.20">
    <property type="match status" value="4"/>
</dbReference>
<dbReference type="EnsemblMetazoa" id="AAEL018236-RE">
    <property type="protein sequence ID" value="AAEL018236-PE"/>
    <property type="gene ID" value="AAEL018236"/>
</dbReference>
<feature type="compositionally biased region" description="Polar residues" evidence="5">
    <location>
        <begin position="644"/>
        <end position="659"/>
    </location>
</feature>
<dbReference type="InterPro" id="IPR052424">
    <property type="entry name" value="Kielin_Chordin-BMP_Reg"/>
</dbReference>
<reference evidence="9" key="2">
    <citation type="submission" date="2020-05" db="UniProtKB">
        <authorList>
            <consortium name="EnsemblMetazoa"/>
        </authorList>
    </citation>
    <scope>IDENTIFICATION</scope>
    <source>
        <strain evidence="9">LVP_AGWG</strain>
    </source>
</reference>
<dbReference type="FunCoup" id="A0A6I8TR09">
    <property type="interactions" value="159"/>
</dbReference>
<comment type="subcellular location">
    <subcellularLocation>
        <location evidence="1">Secreted</location>
    </subcellularLocation>
</comment>
<evidence type="ECO:0000259" key="7">
    <source>
        <dbReference type="PROSITE" id="PS50184"/>
    </source>
</evidence>